<feature type="signal peptide" evidence="1">
    <location>
        <begin position="1"/>
        <end position="24"/>
    </location>
</feature>
<evidence type="ECO:0000313" key="3">
    <source>
        <dbReference type="Proteomes" id="UP000246058"/>
    </source>
</evidence>
<dbReference type="Proteomes" id="UP000246058">
    <property type="component" value="Chromosome"/>
</dbReference>
<sequence>MIRLPELALAPALLLVAVPAQAIAAPLENRFDGTWSVVAMTETGSCRGPYHYPIVIRGGTVDEASGNAADASGRAGSDGRIAGTIRQGPATIAVSGRLRGSAGKGRWILDGLASCAGRWTARRTG</sequence>
<evidence type="ECO:0000256" key="1">
    <source>
        <dbReference type="SAM" id="SignalP"/>
    </source>
</evidence>
<gene>
    <name evidence="2" type="ORF">DK427_24210</name>
</gene>
<reference evidence="2 3" key="1">
    <citation type="submission" date="2018-05" db="EMBL/GenBank/DDBJ databases">
        <title>Complete Genome Sequence of Methylobacterium sp. 17Sr1-43.</title>
        <authorList>
            <person name="Srinivasan S."/>
        </authorList>
    </citation>
    <scope>NUCLEOTIDE SEQUENCE [LARGE SCALE GENOMIC DNA]</scope>
    <source>
        <strain evidence="2 3">17Sr1-43</strain>
    </source>
</reference>
<dbReference type="RefSeq" id="WP_109953607.1">
    <property type="nucleotide sequence ID" value="NZ_CP029551.1"/>
</dbReference>
<name>A0A2U8VYW3_9HYPH</name>
<keyword evidence="1" id="KW-0732">Signal</keyword>
<protein>
    <recommendedName>
        <fullName evidence="4">Large exoprotein involved in heme utilization or adhesion</fullName>
    </recommendedName>
</protein>
<dbReference type="OrthoDB" id="7933613at2"/>
<dbReference type="EMBL" id="CP029551">
    <property type="protein sequence ID" value="AWN38450.1"/>
    <property type="molecule type" value="Genomic_DNA"/>
</dbReference>
<feature type="chain" id="PRO_5015945846" description="Large exoprotein involved in heme utilization or adhesion" evidence="1">
    <location>
        <begin position="25"/>
        <end position="125"/>
    </location>
</feature>
<keyword evidence="3" id="KW-1185">Reference proteome</keyword>
<accession>A0A2U8VYW3</accession>
<dbReference type="AlphaFoldDB" id="A0A2U8VYW3"/>
<dbReference type="KEGG" id="meti:DK427_24210"/>
<evidence type="ECO:0008006" key="4">
    <source>
        <dbReference type="Google" id="ProtNLM"/>
    </source>
</evidence>
<evidence type="ECO:0000313" key="2">
    <source>
        <dbReference type="EMBL" id="AWN38450.1"/>
    </source>
</evidence>
<proteinExistence type="predicted"/>
<organism evidence="2 3">
    <name type="scientific">Methylobacterium radiodurans</name>
    <dbReference type="NCBI Taxonomy" id="2202828"/>
    <lineage>
        <taxon>Bacteria</taxon>
        <taxon>Pseudomonadati</taxon>
        <taxon>Pseudomonadota</taxon>
        <taxon>Alphaproteobacteria</taxon>
        <taxon>Hyphomicrobiales</taxon>
        <taxon>Methylobacteriaceae</taxon>
        <taxon>Methylobacterium</taxon>
    </lineage>
</organism>